<dbReference type="Gene3D" id="3.40.50.2000">
    <property type="entry name" value="Glycogen Phosphorylase B"/>
    <property type="match status" value="2"/>
</dbReference>
<dbReference type="EMBL" id="BAAADV010000003">
    <property type="protein sequence ID" value="GAA0671445.1"/>
    <property type="molecule type" value="Genomic_DNA"/>
</dbReference>
<dbReference type="InterPro" id="IPR001296">
    <property type="entry name" value="Glyco_trans_1"/>
</dbReference>
<comment type="caution">
    <text evidence="2">The sequence shown here is derived from an EMBL/GenBank/DDBJ whole genome shotgun (WGS) entry which is preliminary data.</text>
</comment>
<dbReference type="RefSeq" id="WP_343773598.1">
    <property type="nucleotide sequence ID" value="NZ_BAAADV010000003.1"/>
</dbReference>
<dbReference type="SUPFAM" id="SSF53756">
    <property type="entry name" value="UDP-Glycosyltransferase/glycogen phosphorylase"/>
    <property type="match status" value="1"/>
</dbReference>
<name>A0AAV3TAC8_9EURY</name>
<keyword evidence="3" id="KW-1185">Reference proteome</keyword>
<dbReference type="GO" id="GO:0016757">
    <property type="term" value="F:glycosyltransferase activity"/>
    <property type="evidence" value="ECO:0007669"/>
    <property type="project" value="InterPro"/>
</dbReference>
<dbReference type="AlphaFoldDB" id="A0AAV3TAC8"/>
<dbReference type="Proteomes" id="UP001500420">
    <property type="component" value="Unassembled WGS sequence"/>
</dbReference>
<gene>
    <name evidence="2" type="ORF">GCM10009020_17360</name>
</gene>
<proteinExistence type="predicted"/>
<evidence type="ECO:0000313" key="2">
    <source>
        <dbReference type="EMBL" id="GAA0671445.1"/>
    </source>
</evidence>
<dbReference type="InterPro" id="IPR050194">
    <property type="entry name" value="Glycosyltransferase_grp1"/>
</dbReference>
<dbReference type="PANTHER" id="PTHR45947">
    <property type="entry name" value="SULFOQUINOVOSYL TRANSFERASE SQD2"/>
    <property type="match status" value="1"/>
</dbReference>
<protein>
    <submittedName>
        <fullName evidence="2">Glycosyltransferase family 4 protein</fullName>
    </submittedName>
</protein>
<evidence type="ECO:0000259" key="1">
    <source>
        <dbReference type="Pfam" id="PF00534"/>
    </source>
</evidence>
<sequence length="377" mass="42189">MRSRQGLTDDDQVAVVHGVALEHGGGMRVAEEIARTFDAPLYIGFCRSGVTEHVSTDIECHVIRDDKSITGKLAGESSLVRNLYTLWEFQHVPELTDFDIVIQSASSFDWYTPPPEQNLIRYAHSAPELAYRSFSELSKFRTNRLIGLVSRVLRTHTIRYADAYIANSEITAQELNRYFGIKPAIAYPPIDVSKYSKRDQQEYYLTVSRLTGDKGVEELVQMFTTELPNRKLKVAGTGPIEDRLRGIAGDNVEILGWVSEERKYDLLGSCRGYILNSGVEQFGISSAEALASGTAVLGVDDGYTSYQIINGKNGVLYERGDLPDAVRTFESEGVTMTRNEIQQTAADYDVEEFRRRIGAVIEEVVEQSSHTSISEYL</sequence>
<evidence type="ECO:0000313" key="3">
    <source>
        <dbReference type="Proteomes" id="UP001500420"/>
    </source>
</evidence>
<reference evidence="2 3" key="1">
    <citation type="journal article" date="2019" name="Int. J. Syst. Evol. Microbiol.">
        <title>The Global Catalogue of Microorganisms (GCM) 10K type strain sequencing project: providing services to taxonomists for standard genome sequencing and annotation.</title>
        <authorList>
            <consortium name="The Broad Institute Genomics Platform"/>
            <consortium name="The Broad Institute Genome Sequencing Center for Infectious Disease"/>
            <person name="Wu L."/>
            <person name="Ma J."/>
        </authorList>
    </citation>
    <scope>NUCLEOTIDE SEQUENCE [LARGE SCALE GENOMIC DNA]</scope>
    <source>
        <strain evidence="2 3">JCM 16328</strain>
    </source>
</reference>
<dbReference type="PANTHER" id="PTHR45947:SF3">
    <property type="entry name" value="SULFOQUINOVOSYL TRANSFERASE SQD2"/>
    <property type="match status" value="1"/>
</dbReference>
<accession>A0AAV3TAC8</accession>
<dbReference type="Pfam" id="PF00534">
    <property type="entry name" value="Glycos_transf_1"/>
    <property type="match status" value="1"/>
</dbReference>
<organism evidence="2 3">
    <name type="scientific">Natronoarchaeum mannanilyticum</name>
    <dbReference type="NCBI Taxonomy" id="926360"/>
    <lineage>
        <taxon>Archaea</taxon>
        <taxon>Methanobacteriati</taxon>
        <taxon>Methanobacteriota</taxon>
        <taxon>Stenosarchaea group</taxon>
        <taxon>Halobacteria</taxon>
        <taxon>Halobacteriales</taxon>
        <taxon>Natronoarchaeaceae</taxon>
    </lineage>
</organism>
<feature type="domain" description="Glycosyl transferase family 1" evidence="1">
    <location>
        <begin position="194"/>
        <end position="331"/>
    </location>
</feature>